<keyword evidence="4 11" id="KW-0812">Transmembrane</keyword>
<dbReference type="NCBIfam" id="TIGR00681">
    <property type="entry name" value="kdpC"/>
    <property type="match status" value="1"/>
</dbReference>
<evidence type="ECO:0000256" key="11">
    <source>
        <dbReference type="HAMAP-Rule" id="MF_00276"/>
    </source>
</evidence>
<keyword evidence="3 11" id="KW-0633">Potassium transport</keyword>
<evidence type="ECO:0000256" key="3">
    <source>
        <dbReference type="ARBA" id="ARBA00022538"/>
    </source>
</evidence>
<comment type="subcellular location">
    <subcellularLocation>
        <location evidence="11">Cell membrane</location>
        <topology evidence="11">Single-pass membrane protein</topology>
    </subcellularLocation>
</comment>
<dbReference type="GO" id="GO:0005524">
    <property type="term" value="F:ATP binding"/>
    <property type="evidence" value="ECO:0007669"/>
    <property type="project" value="UniProtKB-UniRule"/>
</dbReference>
<evidence type="ECO:0000256" key="8">
    <source>
        <dbReference type="ARBA" id="ARBA00022989"/>
    </source>
</evidence>
<comment type="subunit">
    <text evidence="11">The system is composed of three essential subunits: KdpA, KdpB and KdpC.</text>
</comment>
<comment type="similarity">
    <text evidence="11">Belongs to the KdpC family.</text>
</comment>
<evidence type="ECO:0000256" key="9">
    <source>
        <dbReference type="ARBA" id="ARBA00023065"/>
    </source>
</evidence>
<accession>A0AA46TR58</accession>
<dbReference type="RefSeq" id="WP_232222322.1">
    <property type="nucleotide sequence ID" value="NZ_CP096973.1"/>
</dbReference>
<evidence type="ECO:0000256" key="4">
    <source>
        <dbReference type="ARBA" id="ARBA00022692"/>
    </source>
</evidence>
<protein>
    <recommendedName>
        <fullName evidence="11">Potassium-transporting ATPase KdpC subunit</fullName>
    </recommendedName>
    <alternativeName>
        <fullName evidence="11">ATP phosphohydrolase [potassium-transporting] C chain</fullName>
    </alternativeName>
    <alternativeName>
        <fullName evidence="11">Potassium-binding and translocating subunit C</fullName>
    </alternativeName>
    <alternativeName>
        <fullName evidence="11">Potassium-translocating ATPase C chain</fullName>
    </alternativeName>
</protein>
<evidence type="ECO:0000256" key="6">
    <source>
        <dbReference type="ARBA" id="ARBA00022840"/>
    </source>
</evidence>
<dbReference type="HAMAP" id="MF_00276">
    <property type="entry name" value="KdpC"/>
    <property type="match status" value="1"/>
</dbReference>
<evidence type="ECO:0000256" key="10">
    <source>
        <dbReference type="ARBA" id="ARBA00023136"/>
    </source>
</evidence>
<keyword evidence="9 11" id="KW-0406">Ion transport</keyword>
<name>A0AA46TR58_9GAMM</name>
<dbReference type="KEGG" id="hqn:M0220_00920"/>
<evidence type="ECO:0000313" key="12">
    <source>
        <dbReference type="EMBL" id="UYO74756.1"/>
    </source>
</evidence>
<dbReference type="NCBIfam" id="NF001454">
    <property type="entry name" value="PRK00315.1"/>
    <property type="match status" value="1"/>
</dbReference>
<keyword evidence="5 11" id="KW-0547">Nucleotide-binding</keyword>
<sequence>MNVDMKRQIAANDDVLQAKASWGHALRFMVVMAVLLGLIYPLVTTTLGGWLFPEQAQGSLVRDASGRVVGSSLVSQTFVSDEYFIGRPSAAGNDAGGVSGSNLAPSNVSLRERAQADANAIAQRENVSVDQIPVDLITASGSGIDPHISPEAAELQVARVAQARGIDEATVTELIEQALENTGWLGSPVVNVLRLNVSLDDRFPVSSTIAAPLTPASVTPTASDTME</sequence>
<keyword evidence="7 11" id="KW-0630">Potassium</keyword>
<comment type="function">
    <text evidence="11">Part of the high-affinity ATP-driven potassium transport (or Kdp) system, which catalyzes the hydrolysis of ATP coupled with the electrogenic transport of potassium into the cytoplasm. This subunit acts as a catalytic chaperone that increases the ATP-binding affinity of the ATP-hydrolyzing subunit KdpB by the formation of a transient KdpB/KdpC/ATP ternary complex.</text>
</comment>
<gene>
    <name evidence="11 12" type="primary">kdpC</name>
    <name evidence="12" type="ORF">M0220_00920</name>
</gene>
<keyword evidence="6 11" id="KW-0067">ATP-binding</keyword>
<proteinExistence type="inferred from homology"/>
<dbReference type="PANTHER" id="PTHR30042:SF2">
    <property type="entry name" value="POTASSIUM-TRANSPORTING ATPASE KDPC SUBUNIT"/>
    <property type="match status" value="1"/>
</dbReference>
<dbReference type="AlphaFoldDB" id="A0AA46TR58"/>
<evidence type="ECO:0000256" key="5">
    <source>
        <dbReference type="ARBA" id="ARBA00022741"/>
    </source>
</evidence>
<keyword evidence="13" id="KW-1185">Reference proteome</keyword>
<organism evidence="12 13">
    <name type="scientific">Halomonas qinghailakensis</name>
    <dbReference type="NCBI Taxonomy" id="2937790"/>
    <lineage>
        <taxon>Bacteria</taxon>
        <taxon>Pseudomonadati</taxon>
        <taxon>Pseudomonadota</taxon>
        <taxon>Gammaproteobacteria</taxon>
        <taxon>Oceanospirillales</taxon>
        <taxon>Halomonadaceae</taxon>
        <taxon>Halomonas</taxon>
    </lineage>
</organism>
<reference evidence="12" key="1">
    <citation type="submission" date="2022-05" db="EMBL/GenBank/DDBJ databases">
        <title>Complete sequence of a novel PHA-producing Halomonas strain.</title>
        <authorList>
            <person name="Zheng Z."/>
        </authorList>
    </citation>
    <scope>NUCLEOTIDE SEQUENCE</scope>
    <source>
        <strain evidence="12">ZZQ-149</strain>
    </source>
</reference>
<dbReference type="InterPro" id="IPR003820">
    <property type="entry name" value="KdpC"/>
</dbReference>
<evidence type="ECO:0000256" key="2">
    <source>
        <dbReference type="ARBA" id="ARBA00022475"/>
    </source>
</evidence>
<feature type="transmembrane region" description="Helical" evidence="11">
    <location>
        <begin position="28"/>
        <end position="52"/>
    </location>
</feature>
<evidence type="ECO:0000256" key="7">
    <source>
        <dbReference type="ARBA" id="ARBA00022958"/>
    </source>
</evidence>
<keyword evidence="2 11" id="KW-1003">Cell membrane</keyword>
<dbReference type="Pfam" id="PF02669">
    <property type="entry name" value="KdpC"/>
    <property type="match status" value="1"/>
</dbReference>
<keyword evidence="1 11" id="KW-0813">Transport</keyword>
<dbReference type="EMBL" id="CP096973">
    <property type="protein sequence ID" value="UYO74756.1"/>
    <property type="molecule type" value="Genomic_DNA"/>
</dbReference>
<dbReference type="Proteomes" id="UP001164935">
    <property type="component" value="Chromosome"/>
</dbReference>
<dbReference type="GO" id="GO:0008556">
    <property type="term" value="F:P-type potassium transmembrane transporter activity"/>
    <property type="evidence" value="ECO:0007669"/>
    <property type="project" value="InterPro"/>
</dbReference>
<dbReference type="PANTHER" id="PTHR30042">
    <property type="entry name" value="POTASSIUM-TRANSPORTING ATPASE C CHAIN"/>
    <property type="match status" value="1"/>
</dbReference>
<evidence type="ECO:0000256" key="1">
    <source>
        <dbReference type="ARBA" id="ARBA00022448"/>
    </source>
</evidence>
<dbReference type="GO" id="GO:0005886">
    <property type="term" value="C:plasma membrane"/>
    <property type="evidence" value="ECO:0007669"/>
    <property type="project" value="UniProtKB-SubCell"/>
</dbReference>
<keyword evidence="8 11" id="KW-1133">Transmembrane helix</keyword>
<keyword evidence="10 11" id="KW-0472">Membrane</keyword>
<evidence type="ECO:0000313" key="13">
    <source>
        <dbReference type="Proteomes" id="UP001164935"/>
    </source>
</evidence>